<dbReference type="EMBL" id="AEOI02000009">
    <property type="protein sequence ID" value="ESW97677.1"/>
    <property type="molecule type" value="Genomic_DNA"/>
</dbReference>
<dbReference type="GO" id="GO:0006629">
    <property type="term" value="P:lipid metabolic process"/>
    <property type="evidence" value="ECO:0007669"/>
    <property type="project" value="InterPro"/>
</dbReference>
<accession>W1QDA7</accession>
<dbReference type="Gene3D" id="3.40.50.1820">
    <property type="entry name" value="alpha/beta hydrolase"/>
    <property type="match status" value="1"/>
</dbReference>
<reference evidence="3 4" key="1">
    <citation type="journal article" date="2013" name="BMC Genomics">
        <title>Genome sequence and analysis of methylotrophic yeast Hansenula polymorpha DL1.</title>
        <authorList>
            <person name="Ravin N.V."/>
            <person name="Eldarov M.A."/>
            <person name="Kadnikov V.V."/>
            <person name="Beletsky A.V."/>
            <person name="Schneider J."/>
            <person name="Mardanova E.S."/>
            <person name="Smekalova E.M."/>
            <person name="Zvereva M.I."/>
            <person name="Dontsova O.A."/>
            <person name="Mardanov A.V."/>
            <person name="Skryabin K.G."/>
        </authorList>
    </citation>
    <scope>NUCLEOTIDE SEQUENCE [LARGE SCALE GENOMIC DNA]</scope>
    <source>
        <strain evidence="4">ATCC 26012 / BCRC 20466 / JCM 22074 / NRRL Y-7560 / DL-1</strain>
    </source>
</reference>
<keyword evidence="1" id="KW-0812">Transmembrane</keyword>
<dbReference type="SUPFAM" id="SSF53474">
    <property type="entry name" value="alpha/beta-Hydrolases"/>
    <property type="match status" value="1"/>
</dbReference>
<feature type="domain" description="Partial AB-hydrolase lipase" evidence="2">
    <location>
        <begin position="84"/>
        <end position="141"/>
    </location>
</feature>
<feature type="transmembrane region" description="Helical" evidence="1">
    <location>
        <begin position="288"/>
        <end position="309"/>
    </location>
</feature>
<dbReference type="eggNOG" id="KOG2624">
    <property type="taxonomic scope" value="Eukaryota"/>
</dbReference>
<evidence type="ECO:0000313" key="4">
    <source>
        <dbReference type="Proteomes" id="UP000008673"/>
    </source>
</evidence>
<organism evidence="3 4">
    <name type="scientific">Ogataea parapolymorpha (strain ATCC 26012 / BCRC 20466 / JCM 22074 / NRRL Y-7560 / DL-1)</name>
    <name type="common">Yeast</name>
    <name type="synonym">Hansenula polymorpha</name>
    <dbReference type="NCBI Taxonomy" id="871575"/>
    <lineage>
        <taxon>Eukaryota</taxon>
        <taxon>Fungi</taxon>
        <taxon>Dikarya</taxon>
        <taxon>Ascomycota</taxon>
        <taxon>Saccharomycotina</taxon>
        <taxon>Pichiomycetes</taxon>
        <taxon>Pichiales</taxon>
        <taxon>Pichiaceae</taxon>
        <taxon>Ogataea</taxon>
    </lineage>
</organism>
<dbReference type="HOGENOM" id="CLU_024238_2_0_1"/>
<evidence type="ECO:0000313" key="3">
    <source>
        <dbReference type="EMBL" id="ESW97677.1"/>
    </source>
</evidence>
<dbReference type="STRING" id="871575.W1QDA7"/>
<dbReference type="Proteomes" id="UP000008673">
    <property type="component" value="Unassembled WGS sequence"/>
</dbReference>
<keyword evidence="4" id="KW-1185">Reference proteome</keyword>
<dbReference type="InterPro" id="IPR029058">
    <property type="entry name" value="AB_hydrolase_fold"/>
</dbReference>
<keyword evidence="3" id="KW-0378">Hydrolase</keyword>
<feature type="transmembrane region" description="Helical" evidence="1">
    <location>
        <begin position="24"/>
        <end position="50"/>
    </location>
</feature>
<name>W1QDA7_OGAPD</name>
<keyword evidence="1" id="KW-1133">Transmembrane helix</keyword>
<dbReference type="KEGG" id="opa:HPODL_01766"/>
<protein>
    <submittedName>
        <fullName evidence="3">Steryl ester hydrolase, catalyzes steryl ester hydrolysis at the plasma membrane</fullName>
    </submittedName>
</protein>
<dbReference type="ESTHER" id="picad-e7r4v8">
    <property type="family name" value="Acidic_Lipase"/>
</dbReference>
<sequence length="433" mass="50269">MPSRSLLANEQEPEPLESKKHNILLGYVSITVSYVCCFFFLGVLMFFAVVSNVYKLHIKKEHKYTSSKKRAYSIESPKRSPHLRYYVQLMGLELFEYRIITKDGFVITLQRIVDPNVPPSGPPVLLLHGLLQSSGSFVTSGYKSLSYLLIRNGYDVWLGNNRCGFHPQHTSLNPNDPKMWDWDLTEMTRYDVPCMIDEILHSTGKSKVTLIGHSQGTAQIVMLLSSEFEMGYEDKISKCVLLAPAIFGGSLLNSKGFIRFIKLLPNWLYDSFFGINSFMPIMMALRRIIVTTPMFGFLSYAMFSFLFDWTDYLWDRSLRPYHFIFSPVYISAKLMKWWLSKYHGQGFQMGESILKKEREWFSRKTPPLFLVIGEQDRLVDGNLFVRHLELNEPEMRGRFNYTKVKHYSHLDVLWSDDLIEVLGKPLLNFLATM</sequence>
<dbReference type="InterPro" id="IPR006693">
    <property type="entry name" value="AB_hydrolase_lipase"/>
</dbReference>
<dbReference type="AlphaFoldDB" id="W1QDA7"/>
<dbReference type="PANTHER" id="PTHR11005">
    <property type="entry name" value="LYSOSOMAL ACID LIPASE-RELATED"/>
    <property type="match status" value="1"/>
</dbReference>
<comment type="caution">
    <text evidence="3">The sequence shown here is derived from an EMBL/GenBank/DDBJ whole genome shotgun (WGS) entry which is preliminary data.</text>
</comment>
<dbReference type="OMA" id="DAVEWCF"/>
<dbReference type="Pfam" id="PF04083">
    <property type="entry name" value="Abhydro_lipase"/>
    <property type="match status" value="1"/>
</dbReference>
<dbReference type="GO" id="GO:0016787">
    <property type="term" value="F:hydrolase activity"/>
    <property type="evidence" value="ECO:0007669"/>
    <property type="project" value="UniProtKB-KW"/>
</dbReference>
<proteinExistence type="predicted"/>
<evidence type="ECO:0000259" key="2">
    <source>
        <dbReference type="Pfam" id="PF04083"/>
    </source>
</evidence>
<evidence type="ECO:0000256" key="1">
    <source>
        <dbReference type="SAM" id="Phobius"/>
    </source>
</evidence>
<keyword evidence="1" id="KW-0472">Membrane</keyword>
<dbReference type="RefSeq" id="XP_013933762.1">
    <property type="nucleotide sequence ID" value="XM_014078287.1"/>
</dbReference>
<dbReference type="OrthoDB" id="6130531at2759"/>
<dbReference type="GeneID" id="25771223"/>
<gene>
    <name evidence="3" type="ORF">HPODL_01766</name>
</gene>